<evidence type="ECO:0000313" key="8">
    <source>
        <dbReference type="EMBL" id="KAK4315371.1"/>
    </source>
</evidence>
<evidence type="ECO:0000313" key="9">
    <source>
        <dbReference type="Proteomes" id="UP001292094"/>
    </source>
</evidence>
<comment type="caution">
    <text evidence="8">The sequence shown here is derived from an EMBL/GenBank/DDBJ whole genome shotgun (WGS) entry which is preliminary data.</text>
</comment>
<keyword evidence="2" id="KW-0677">Repeat</keyword>
<feature type="compositionally biased region" description="Basic and acidic residues" evidence="6">
    <location>
        <begin position="1"/>
        <end position="13"/>
    </location>
</feature>
<keyword evidence="9" id="KW-1185">Reference proteome</keyword>
<dbReference type="GO" id="GO:0045296">
    <property type="term" value="F:cadherin binding"/>
    <property type="evidence" value="ECO:0007669"/>
    <property type="project" value="TreeGrafter"/>
</dbReference>
<evidence type="ECO:0000256" key="2">
    <source>
        <dbReference type="ARBA" id="ARBA00022737"/>
    </source>
</evidence>
<dbReference type="CDD" id="cd11304">
    <property type="entry name" value="Cadherin_repeat"/>
    <property type="match status" value="1"/>
</dbReference>
<sequence>MKENARKETEHPTRLLSEGRPGGGTGGVEFSRSRYCVVVGEDAPPSSTLTRVSARHKQGGEVRYGLSGGNSEGLFSIHPSTGVITLAAPLDYEVADKVTQSLL</sequence>
<dbReference type="GO" id="GO:0005509">
    <property type="term" value="F:calcium ion binding"/>
    <property type="evidence" value="ECO:0007669"/>
    <property type="project" value="UniProtKB-UniRule"/>
</dbReference>
<protein>
    <recommendedName>
        <fullName evidence="7">Cadherin domain-containing protein</fullName>
    </recommendedName>
</protein>
<dbReference type="GO" id="GO:0008013">
    <property type="term" value="F:beta-catenin binding"/>
    <property type="evidence" value="ECO:0007669"/>
    <property type="project" value="TreeGrafter"/>
</dbReference>
<dbReference type="AlphaFoldDB" id="A0AAE1PWJ4"/>
<evidence type="ECO:0000256" key="1">
    <source>
        <dbReference type="ARBA" id="ARBA00004370"/>
    </source>
</evidence>
<dbReference type="InterPro" id="IPR039808">
    <property type="entry name" value="Cadherin"/>
</dbReference>
<evidence type="ECO:0000256" key="6">
    <source>
        <dbReference type="SAM" id="MobiDB-lite"/>
    </source>
</evidence>
<dbReference type="PANTHER" id="PTHR24027:SF423">
    <property type="entry name" value="PROTOCADHERIN-16"/>
    <property type="match status" value="1"/>
</dbReference>
<gene>
    <name evidence="8" type="ORF">Pmani_013290</name>
</gene>
<dbReference type="GO" id="GO:0007156">
    <property type="term" value="P:homophilic cell adhesion via plasma membrane adhesion molecules"/>
    <property type="evidence" value="ECO:0007669"/>
    <property type="project" value="InterPro"/>
</dbReference>
<dbReference type="GO" id="GO:0016477">
    <property type="term" value="P:cell migration"/>
    <property type="evidence" value="ECO:0007669"/>
    <property type="project" value="TreeGrafter"/>
</dbReference>
<feature type="region of interest" description="Disordered" evidence="6">
    <location>
        <begin position="1"/>
        <end position="29"/>
    </location>
</feature>
<accession>A0AAE1PWJ4</accession>
<dbReference type="Gene3D" id="2.60.40.60">
    <property type="entry name" value="Cadherins"/>
    <property type="match status" value="1"/>
</dbReference>
<name>A0AAE1PWJ4_9EUCA</name>
<keyword evidence="3 5" id="KW-0106">Calcium</keyword>
<proteinExistence type="predicted"/>
<dbReference type="GO" id="GO:0016342">
    <property type="term" value="C:catenin complex"/>
    <property type="evidence" value="ECO:0007669"/>
    <property type="project" value="TreeGrafter"/>
</dbReference>
<dbReference type="SUPFAM" id="SSF49313">
    <property type="entry name" value="Cadherin-like"/>
    <property type="match status" value="1"/>
</dbReference>
<comment type="subcellular location">
    <subcellularLocation>
        <location evidence="1">Membrane</location>
    </subcellularLocation>
</comment>
<dbReference type="EMBL" id="JAWZYT010001114">
    <property type="protein sequence ID" value="KAK4315371.1"/>
    <property type="molecule type" value="Genomic_DNA"/>
</dbReference>
<evidence type="ECO:0000259" key="7">
    <source>
        <dbReference type="PROSITE" id="PS50268"/>
    </source>
</evidence>
<dbReference type="PANTHER" id="PTHR24027">
    <property type="entry name" value="CADHERIN-23"/>
    <property type="match status" value="1"/>
</dbReference>
<dbReference type="InterPro" id="IPR015919">
    <property type="entry name" value="Cadherin-like_sf"/>
</dbReference>
<dbReference type="Proteomes" id="UP001292094">
    <property type="component" value="Unassembled WGS sequence"/>
</dbReference>
<dbReference type="Pfam" id="PF00028">
    <property type="entry name" value="Cadherin"/>
    <property type="match status" value="1"/>
</dbReference>
<evidence type="ECO:0000256" key="4">
    <source>
        <dbReference type="ARBA" id="ARBA00023136"/>
    </source>
</evidence>
<feature type="domain" description="Cadherin" evidence="7">
    <location>
        <begin position="31"/>
        <end position="93"/>
    </location>
</feature>
<organism evidence="8 9">
    <name type="scientific">Petrolisthes manimaculis</name>
    <dbReference type="NCBI Taxonomy" id="1843537"/>
    <lineage>
        <taxon>Eukaryota</taxon>
        <taxon>Metazoa</taxon>
        <taxon>Ecdysozoa</taxon>
        <taxon>Arthropoda</taxon>
        <taxon>Crustacea</taxon>
        <taxon>Multicrustacea</taxon>
        <taxon>Malacostraca</taxon>
        <taxon>Eumalacostraca</taxon>
        <taxon>Eucarida</taxon>
        <taxon>Decapoda</taxon>
        <taxon>Pleocyemata</taxon>
        <taxon>Anomura</taxon>
        <taxon>Galatheoidea</taxon>
        <taxon>Porcellanidae</taxon>
        <taxon>Petrolisthes</taxon>
    </lineage>
</organism>
<reference evidence="8" key="1">
    <citation type="submission" date="2023-11" db="EMBL/GenBank/DDBJ databases">
        <title>Genome assemblies of two species of porcelain crab, Petrolisthes cinctipes and Petrolisthes manimaculis (Anomura: Porcellanidae).</title>
        <authorList>
            <person name="Angst P."/>
        </authorList>
    </citation>
    <scope>NUCLEOTIDE SEQUENCE</scope>
    <source>
        <strain evidence="8">PB745_02</strain>
        <tissue evidence="8">Gill</tissue>
    </source>
</reference>
<keyword evidence="4" id="KW-0472">Membrane</keyword>
<dbReference type="PROSITE" id="PS50268">
    <property type="entry name" value="CADHERIN_2"/>
    <property type="match status" value="1"/>
</dbReference>
<evidence type="ECO:0000256" key="5">
    <source>
        <dbReference type="PROSITE-ProRule" id="PRU00043"/>
    </source>
</evidence>
<dbReference type="InterPro" id="IPR002126">
    <property type="entry name" value="Cadherin-like_dom"/>
</dbReference>
<evidence type="ECO:0000256" key="3">
    <source>
        <dbReference type="ARBA" id="ARBA00022837"/>
    </source>
</evidence>